<proteinExistence type="predicted"/>
<evidence type="ECO:0000313" key="2">
    <source>
        <dbReference type="EMBL" id="KAL3650267.1"/>
    </source>
</evidence>
<dbReference type="EMBL" id="JAVIJP010000007">
    <property type="protein sequence ID" value="KAL3650267.1"/>
    <property type="molecule type" value="Genomic_DNA"/>
</dbReference>
<dbReference type="Proteomes" id="UP001632038">
    <property type="component" value="Unassembled WGS sequence"/>
</dbReference>
<organism evidence="2 3">
    <name type="scientific">Castilleja foliolosa</name>
    <dbReference type="NCBI Taxonomy" id="1961234"/>
    <lineage>
        <taxon>Eukaryota</taxon>
        <taxon>Viridiplantae</taxon>
        <taxon>Streptophyta</taxon>
        <taxon>Embryophyta</taxon>
        <taxon>Tracheophyta</taxon>
        <taxon>Spermatophyta</taxon>
        <taxon>Magnoliopsida</taxon>
        <taxon>eudicotyledons</taxon>
        <taxon>Gunneridae</taxon>
        <taxon>Pentapetalae</taxon>
        <taxon>asterids</taxon>
        <taxon>lamiids</taxon>
        <taxon>Lamiales</taxon>
        <taxon>Orobanchaceae</taxon>
        <taxon>Pedicularideae</taxon>
        <taxon>Castillejinae</taxon>
        <taxon>Castilleja</taxon>
    </lineage>
</organism>
<sequence length="49" mass="5523">MDWTLRGEILSRCFSASAGDGGYHRQNNKSTGQNEAKTGNRSPAKRRRR</sequence>
<feature type="region of interest" description="Disordered" evidence="1">
    <location>
        <begin position="15"/>
        <end position="49"/>
    </location>
</feature>
<evidence type="ECO:0000256" key="1">
    <source>
        <dbReference type="SAM" id="MobiDB-lite"/>
    </source>
</evidence>
<feature type="compositionally biased region" description="Polar residues" evidence="1">
    <location>
        <begin position="28"/>
        <end position="41"/>
    </location>
</feature>
<keyword evidence="3" id="KW-1185">Reference proteome</keyword>
<name>A0ABD3E7W9_9LAMI</name>
<gene>
    <name evidence="2" type="ORF">CASFOL_006670</name>
</gene>
<dbReference type="AlphaFoldDB" id="A0ABD3E7W9"/>
<evidence type="ECO:0000313" key="3">
    <source>
        <dbReference type="Proteomes" id="UP001632038"/>
    </source>
</evidence>
<accession>A0ABD3E7W9</accession>
<reference evidence="3" key="1">
    <citation type="journal article" date="2024" name="IScience">
        <title>Strigolactones Initiate the Formation of Haustorium-like Structures in Castilleja.</title>
        <authorList>
            <person name="Buerger M."/>
            <person name="Peterson D."/>
            <person name="Chory J."/>
        </authorList>
    </citation>
    <scope>NUCLEOTIDE SEQUENCE [LARGE SCALE GENOMIC DNA]</scope>
</reference>
<comment type="caution">
    <text evidence="2">The sequence shown here is derived from an EMBL/GenBank/DDBJ whole genome shotgun (WGS) entry which is preliminary data.</text>
</comment>
<protein>
    <submittedName>
        <fullName evidence="2">Uncharacterized protein</fullName>
    </submittedName>
</protein>